<reference evidence="3" key="1">
    <citation type="journal article" date="2012" name="MBio">
        <title>Comparative genome analysis of Trichophyton rubrum and related dermatophytes reveals candidate genes involved in infection.</title>
        <authorList>
            <person name="Martinez D.A."/>
            <person name="Oliver B.G."/>
            <person name="Graeser Y."/>
            <person name="Goldberg J.M."/>
            <person name="Li W."/>
            <person name="Martinez-Rossi N.M."/>
            <person name="Monod M."/>
            <person name="Shelest E."/>
            <person name="Barton R.C."/>
            <person name="Birch E."/>
            <person name="Brakhage A.A."/>
            <person name="Chen Z."/>
            <person name="Gurr S.J."/>
            <person name="Heiman D."/>
            <person name="Heitman J."/>
            <person name="Kosti I."/>
            <person name="Rossi A."/>
            <person name="Saif S."/>
            <person name="Samalova M."/>
            <person name="Saunders C.W."/>
            <person name="Shea T."/>
            <person name="Summerbell R.C."/>
            <person name="Xu J."/>
            <person name="Young S."/>
            <person name="Zeng Q."/>
            <person name="Birren B.W."/>
            <person name="Cuomo C.A."/>
            <person name="White T.C."/>
        </authorList>
    </citation>
    <scope>NUCLEOTIDE SEQUENCE [LARGE SCALE GENOMIC DNA]</scope>
    <source>
        <strain evidence="3">ATCC MYA-4604 / CBS 118893</strain>
    </source>
</reference>
<keyword evidence="3" id="KW-1185">Reference proteome</keyword>
<protein>
    <submittedName>
        <fullName evidence="2">Uncharacterized protein</fullName>
    </submittedName>
</protein>
<name>E4UZC1_ARTGP</name>
<evidence type="ECO:0000313" key="2">
    <source>
        <dbReference type="EMBL" id="EFR03451.1"/>
    </source>
</evidence>
<evidence type="ECO:0000256" key="1">
    <source>
        <dbReference type="SAM" id="MobiDB-lite"/>
    </source>
</evidence>
<feature type="region of interest" description="Disordered" evidence="1">
    <location>
        <begin position="120"/>
        <end position="143"/>
    </location>
</feature>
<dbReference type="RefSeq" id="XP_003171905.1">
    <property type="nucleotide sequence ID" value="XM_003171857.1"/>
</dbReference>
<dbReference type="VEuPathDB" id="FungiDB:MGYG_06449"/>
<dbReference type="HOGENOM" id="CLU_1805712_0_0_1"/>
<dbReference type="Proteomes" id="UP000002669">
    <property type="component" value="Unassembled WGS sequence"/>
</dbReference>
<dbReference type="GeneID" id="10027164"/>
<sequence length="143" mass="15328">MDESKLGWLSSGDVDVEKTCGGGVRLLGAVVSFAQLGNVMFPAPPAIFLLFQRQLFISSRASNSQQHQQTLPLQVFPCTESALRCIYLCKLGCREIHLVISELTPGFDLSGSDTLLVTESSTPGMSPGANTGGDETWVDGYQS</sequence>
<proteinExistence type="predicted"/>
<dbReference type="AlphaFoldDB" id="E4UZC1"/>
<organism evidence="3">
    <name type="scientific">Arthroderma gypseum (strain ATCC MYA-4604 / CBS 118893)</name>
    <name type="common">Microsporum gypseum</name>
    <dbReference type="NCBI Taxonomy" id="535722"/>
    <lineage>
        <taxon>Eukaryota</taxon>
        <taxon>Fungi</taxon>
        <taxon>Dikarya</taxon>
        <taxon>Ascomycota</taxon>
        <taxon>Pezizomycotina</taxon>
        <taxon>Eurotiomycetes</taxon>
        <taxon>Eurotiomycetidae</taxon>
        <taxon>Onygenales</taxon>
        <taxon>Arthrodermataceae</taxon>
        <taxon>Nannizzia</taxon>
    </lineage>
</organism>
<gene>
    <name evidence="2" type="ORF">MGYG_06449</name>
</gene>
<dbReference type="EMBL" id="DS989826">
    <property type="protein sequence ID" value="EFR03451.1"/>
    <property type="molecule type" value="Genomic_DNA"/>
</dbReference>
<accession>E4UZC1</accession>
<dbReference type="InParanoid" id="E4UZC1"/>
<evidence type="ECO:0000313" key="3">
    <source>
        <dbReference type="Proteomes" id="UP000002669"/>
    </source>
</evidence>